<dbReference type="NCBIfam" id="TIGR00367">
    <property type="entry name" value="calcium/sodium antiporter"/>
    <property type="match status" value="1"/>
</dbReference>
<evidence type="ECO:0000256" key="4">
    <source>
        <dbReference type="ARBA" id="ARBA00023136"/>
    </source>
</evidence>
<proteinExistence type="predicted"/>
<reference evidence="7 8" key="1">
    <citation type="journal article" date="2015" name="Int. J. Syst. Evol. Microbiol.">
        <title>Methanoculleus taiwanensis sp. nov., a methanogen isolated from deep marine sediment at the deformation front area near Taiwan.</title>
        <authorList>
            <person name="Weng C.Y."/>
            <person name="Chen S.C."/>
            <person name="Lai M.C."/>
            <person name="Wu S.Y."/>
            <person name="Lin S."/>
            <person name="Yang T.F."/>
            <person name="Chen P.C."/>
        </authorList>
    </citation>
    <scope>NUCLEOTIDE SEQUENCE [LARGE SCALE GENOMIC DNA]</scope>
    <source>
        <strain evidence="7 8">CYW4</strain>
    </source>
</reference>
<evidence type="ECO:0000259" key="6">
    <source>
        <dbReference type="Pfam" id="PF01699"/>
    </source>
</evidence>
<feature type="transmembrane region" description="Helical" evidence="5">
    <location>
        <begin position="234"/>
        <end position="254"/>
    </location>
</feature>
<dbReference type="GO" id="GO:0005886">
    <property type="term" value="C:plasma membrane"/>
    <property type="evidence" value="ECO:0007669"/>
    <property type="project" value="TreeGrafter"/>
</dbReference>
<evidence type="ECO:0000256" key="5">
    <source>
        <dbReference type="SAM" id="Phobius"/>
    </source>
</evidence>
<dbReference type="GO" id="GO:0006874">
    <property type="term" value="P:intracellular calcium ion homeostasis"/>
    <property type="evidence" value="ECO:0007669"/>
    <property type="project" value="TreeGrafter"/>
</dbReference>
<feature type="transmembrane region" description="Helical" evidence="5">
    <location>
        <begin position="137"/>
        <end position="157"/>
    </location>
</feature>
<feature type="transmembrane region" description="Helical" evidence="5">
    <location>
        <begin position="193"/>
        <end position="213"/>
    </location>
</feature>
<dbReference type="InterPro" id="IPR004837">
    <property type="entry name" value="NaCa_Exmemb"/>
</dbReference>
<dbReference type="InterPro" id="IPR004481">
    <property type="entry name" value="K/Na/Ca-exchanger"/>
</dbReference>
<sequence length="309" mass="31972">MPPTAIISTLGFVIGIALLIKGADLFVGGGSGLAARYRISPTLIGFTVIAFGTSFPEFVVNMQAVVADAPDLALGNILGSTVANIALVLAICAIVNPGVIRQEPGVRGINEVLLMLGAVALFALLAVRMVFDLPAGIVMLGSFALIMWVLWRQGVATETAFESHGSRDYLLTGGGLLSVIIGANLIVTTATDIALVFGISPFIIGVSMVAVGTSLPELATSLTAVVRGEGGISVGNIIGSNIFNLLFVMGSAAVIRAIPIGSYTDILAMSLFAVAILPFFVESNRIRRGWGFVMLGAYAGYIYSLFGSG</sequence>
<evidence type="ECO:0000256" key="1">
    <source>
        <dbReference type="ARBA" id="ARBA00004141"/>
    </source>
</evidence>
<feature type="transmembrane region" description="Helical" evidence="5">
    <location>
        <begin position="112"/>
        <end position="131"/>
    </location>
</feature>
<gene>
    <name evidence="7" type="ORF">ABH15_05735</name>
</gene>
<accession>A0A498H037</accession>
<dbReference type="AlphaFoldDB" id="A0A498H037"/>
<evidence type="ECO:0000313" key="8">
    <source>
        <dbReference type="Proteomes" id="UP000290932"/>
    </source>
</evidence>
<feature type="transmembrane region" description="Helical" evidence="5">
    <location>
        <begin position="72"/>
        <end position="100"/>
    </location>
</feature>
<dbReference type="RefSeq" id="WP_128693426.1">
    <property type="nucleotide sequence ID" value="NZ_LHQS01000002.1"/>
</dbReference>
<dbReference type="InterPro" id="IPR044880">
    <property type="entry name" value="NCX_ion-bd_dom_sf"/>
</dbReference>
<keyword evidence="2 5" id="KW-0812">Transmembrane</keyword>
<feature type="domain" description="Sodium/calcium exchanger membrane region" evidence="6">
    <location>
        <begin position="171"/>
        <end position="305"/>
    </location>
</feature>
<feature type="transmembrane region" description="Helical" evidence="5">
    <location>
        <begin position="39"/>
        <end position="60"/>
    </location>
</feature>
<feature type="domain" description="Sodium/calcium exchanger membrane region" evidence="6">
    <location>
        <begin position="8"/>
        <end position="151"/>
    </location>
</feature>
<dbReference type="PANTHER" id="PTHR10846:SF8">
    <property type="entry name" value="INNER MEMBRANE PROTEIN YRBG"/>
    <property type="match status" value="1"/>
</dbReference>
<dbReference type="Gene3D" id="1.20.1420.30">
    <property type="entry name" value="NCX, central ion-binding region"/>
    <property type="match status" value="1"/>
</dbReference>
<dbReference type="Proteomes" id="UP000290932">
    <property type="component" value="Unassembled WGS sequence"/>
</dbReference>
<comment type="subcellular location">
    <subcellularLocation>
        <location evidence="1">Membrane</location>
        <topology evidence="1">Multi-pass membrane protein</topology>
    </subcellularLocation>
</comment>
<feature type="transmembrane region" description="Helical" evidence="5">
    <location>
        <begin position="169"/>
        <end position="187"/>
    </location>
</feature>
<feature type="transmembrane region" description="Helical" evidence="5">
    <location>
        <begin position="288"/>
        <end position="306"/>
    </location>
</feature>
<keyword evidence="4 5" id="KW-0472">Membrane</keyword>
<organism evidence="7 8">
    <name type="scientific">Methanoculleus taiwanensis</name>
    <dbReference type="NCBI Taxonomy" id="1550565"/>
    <lineage>
        <taxon>Archaea</taxon>
        <taxon>Methanobacteriati</taxon>
        <taxon>Methanobacteriota</taxon>
        <taxon>Stenosarchaea group</taxon>
        <taxon>Methanomicrobia</taxon>
        <taxon>Methanomicrobiales</taxon>
        <taxon>Methanomicrobiaceae</taxon>
        <taxon>Methanoculleus</taxon>
    </lineage>
</organism>
<feature type="transmembrane region" description="Helical" evidence="5">
    <location>
        <begin position="260"/>
        <end position="281"/>
    </location>
</feature>
<keyword evidence="3 5" id="KW-1133">Transmembrane helix</keyword>
<dbReference type="PANTHER" id="PTHR10846">
    <property type="entry name" value="SODIUM/POTASSIUM/CALCIUM EXCHANGER"/>
    <property type="match status" value="1"/>
</dbReference>
<dbReference type="GO" id="GO:0005262">
    <property type="term" value="F:calcium channel activity"/>
    <property type="evidence" value="ECO:0007669"/>
    <property type="project" value="TreeGrafter"/>
</dbReference>
<evidence type="ECO:0000256" key="2">
    <source>
        <dbReference type="ARBA" id="ARBA00022692"/>
    </source>
</evidence>
<evidence type="ECO:0000313" key="7">
    <source>
        <dbReference type="EMBL" id="RXE55734.1"/>
    </source>
</evidence>
<dbReference type="GO" id="GO:0008273">
    <property type="term" value="F:calcium, potassium:sodium antiporter activity"/>
    <property type="evidence" value="ECO:0007669"/>
    <property type="project" value="TreeGrafter"/>
</dbReference>
<comment type="caution">
    <text evidence="7">The sequence shown here is derived from an EMBL/GenBank/DDBJ whole genome shotgun (WGS) entry which is preliminary data.</text>
</comment>
<name>A0A498H037_9EURY</name>
<dbReference type="Pfam" id="PF01699">
    <property type="entry name" value="Na_Ca_ex"/>
    <property type="match status" value="2"/>
</dbReference>
<feature type="transmembrane region" description="Helical" evidence="5">
    <location>
        <begin position="6"/>
        <end position="27"/>
    </location>
</feature>
<dbReference type="EMBL" id="LHQS01000002">
    <property type="protein sequence ID" value="RXE55734.1"/>
    <property type="molecule type" value="Genomic_DNA"/>
</dbReference>
<protein>
    <submittedName>
        <fullName evidence="7">Conjugal transfer protein TraR</fullName>
    </submittedName>
</protein>
<dbReference type="OrthoDB" id="142185at2157"/>
<evidence type="ECO:0000256" key="3">
    <source>
        <dbReference type="ARBA" id="ARBA00022989"/>
    </source>
</evidence>
<keyword evidence="8" id="KW-1185">Reference proteome</keyword>